<evidence type="ECO:0000256" key="1">
    <source>
        <dbReference type="SAM" id="SignalP"/>
    </source>
</evidence>
<sequence length="130" mass="13872">MSGCLLLCCAVLCCAVVQSPRRSRALAGATGALAVPVRCVGGGWALSSAVATLWGRVQQPKSRRRDRLASFGCAAAATKRRDSGRLMGITERKDIKLTIIKQREADLCGRIRELESINAEGSRDEAGGRE</sequence>
<feature type="signal peptide" evidence="1">
    <location>
        <begin position="1"/>
        <end position="15"/>
    </location>
</feature>
<evidence type="ECO:0000313" key="2">
    <source>
        <dbReference type="EMBL" id="PTB37105.1"/>
    </source>
</evidence>
<dbReference type="EMBL" id="KZ679268">
    <property type="protein sequence ID" value="PTB37105.1"/>
    <property type="molecule type" value="Genomic_DNA"/>
</dbReference>
<keyword evidence="1" id="KW-0732">Signal</keyword>
<feature type="chain" id="PRO_5015703700" evidence="1">
    <location>
        <begin position="16"/>
        <end position="130"/>
    </location>
</feature>
<keyword evidence="3" id="KW-1185">Reference proteome</keyword>
<gene>
    <name evidence="2" type="ORF">M441DRAFT_262100</name>
</gene>
<dbReference type="Proteomes" id="UP000240493">
    <property type="component" value="Unassembled WGS sequence"/>
</dbReference>
<protein>
    <submittedName>
        <fullName evidence="2">Uncharacterized protein</fullName>
    </submittedName>
</protein>
<evidence type="ECO:0000313" key="3">
    <source>
        <dbReference type="Proteomes" id="UP000240493"/>
    </source>
</evidence>
<name>A0A2T3YX15_TRIA4</name>
<proteinExistence type="predicted"/>
<dbReference type="AlphaFoldDB" id="A0A2T3YX15"/>
<organism evidence="2 3">
    <name type="scientific">Trichoderma asperellum (strain ATCC 204424 / CBS 433.97 / NBRC 101777)</name>
    <dbReference type="NCBI Taxonomy" id="1042311"/>
    <lineage>
        <taxon>Eukaryota</taxon>
        <taxon>Fungi</taxon>
        <taxon>Dikarya</taxon>
        <taxon>Ascomycota</taxon>
        <taxon>Pezizomycotina</taxon>
        <taxon>Sordariomycetes</taxon>
        <taxon>Hypocreomycetidae</taxon>
        <taxon>Hypocreales</taxon>
        <taxon>Hypocreaceae</taxon>
        <taxon>Trichoderma</taxon>
    </lineage>
</organism>
<accession>A0A2T3YX15</accession>
<reference evidence="2 3" key="1">
    <citation type="submission" date="2016-07" db="EMBL/GenBank/DDBJ databases">
        <title>Multiple horizontal gene transfer events from other fungi enriched the ability of initially mycotrophic Trichoderma (Ascomycota) to feed on dead plant biomass.</title>
        <authorList>
            <consortium name="DOE Joint Genome Institute"/>
            <person name="Aerts A."/>
            <person name="Atanasova L."/>
            <person name="Chenthamara K."/>
            <person name="Zhang J."/>
            <person name="Grujic M."/>
            <person name="Henrissat B."/>
            <person name="Kuo A."/>
            <person name="Salamov A."/>
            <person name="Lipzen A."/>
            <person name="Labutti K."/>
            <person name="Barry K."/>
            <person name="Miao Y."/>
            <person name="Rahimi M.J."/>
            <person name="Shen Q."/>
            <person name="Grigoriev I.V."/>
            <person name="Kubicek C.P."/>
            <person name="Druzhinina I.S."/>
        </authorList>
    </citation>
    <scope>NUCLEOTIDE SEQUENCE [LARGE SCALE GENOMIC DNA]</scope>
    <source>
        <strain evidence="2 3">CBS 433.97</strain>
    </source>
</reference>